<dbReference type="InterPro" id="IPR050456">
    <property type="entry name" value="DeoC/FbaB_aldolase"/>
</dbReference>
<dbReference type="Gene3D" id="3.20.20.70">
    <property type="entry name" value="Aldolase class I"/>
    <property type="match status" value="1"/>
</dbReference>
<dbReference type="InterPro" id="IPR002915">
    <property type="entry name" value="DeoC/FbaB/LacD_aldolase"/>
</dbReference>
<protein>
    <submittedName>
        <fullName evidence="1">Uncharacterized protein</fullName>
    </submittedName>
</protein>
<reference evidence="1" key="1">
    <citation type="submission" date="2020-01" db="EMBL/GenBank/DDBJ databases">
        <authorList>
            <person name="Meier V. D."/>
            <person name="Meier V D."/>
        </authorList>
    </citation>
    <scope>NUCLEOTIDE SEQUENCE</scope>
    <source>
        <strain evidence="1">HLG_WM_MAG_05</strain>
    </source>
</reference>
<name>A0A6S6TS83_9BACT</name>
<evidence type="ECO:0000313" key="1">
    <source>
        <dbReference type="EMBL" id="CAA6817569.1"/>
    </source>
</evidence>
<dbReference type="InterPro" id="IPR013785">
    <property type="entry name" value="Aldolase_TIM"/>
</dbReference>
<accession>A0A6S6TS83</accession>
<dbReference type="PANTHER" id="PTHR47916:SF1">
    <property type="entry name" value="3-HYDROXY-5-PHOSPHONOOXYPENTANE-2,4-DIONE THIOLASE"/>
    <property type="match status" value="1"/>
</dbReference>
<dbReference type="PANTHER" id="PTHR47916">
    <property type="entry name" value="FRUCTOSE-BISPHOSPHATE ALDOLASE CLASS 1"/>
    <property type="match status" value="1"/>
</dbReference>
<dbReference type="SUPFAM" id="SSF51569">
    <property type="entry name" value="Aldolase"/>
    <property type="match status" value="1"/>
</dbReference>
<proteinExistence type="predicted"/>
<gene>
    <name evidence="1" type="ORF">HELGO_WM4784</name>
</gene>
<dbReference type="AlphaFoldDB" id="A0A6S6TS83"/>
<dbReference type="GO" id="GO:0016829">
    <property type="term" value="F:lyase activity"/>
    <property type="evidence" value="ECO:0007669"/>
    <property type="project" value="InterPro"/>
</dbReference>
<dbReference type="Pfam" id="PF01791">
    <property type="entry name" value="DeoC"/>
    <property type="match status" value="1"/>
</dbReference>
<organism evidence="1">
    <name type="scientific">uncultured Sulfurovum sp</name>
    <dbReference type="NCBI Taxonomy" id="269237"/>
    <lineage>
        <taxon>Bacteria</taxon>
        <taxon>Pseudomonadati</taxon>
        <taxon>Campylobacterota</taxon>
        <taxon>Epsilonproteobacteria</taxon>
        <taxon>Campylobacterales</taxon>
        <taxon>Sulfurovaceae</taxon>
        <taxon>Sulfurovum</taxon>
        <taxon>environmental samples</taxon>
    </lineage>
</organism>
<sequence>MQNSWGKQRRLEKLKKDNYFLILAMDHALSSGPIQGIHSVQEVNKWIDFSENNNIPAVVLNKQYIHNLTVFSQTNIVVQTMGLVKHAKNINKVPLTKVSDIPLIDGTAISVQINFNSNNLEEAIQTISLIVSEANQYHYPVLFMVGNDDWDTIEDFNYAIRVCTELGADLIKIHLPLELNKLNNLPAFSDKEPILLLAGGENMNYFEERLHNAKRLGFQGICLGRNIFQSKTPLKTLEKIEHIFNKNNIF</sequence>
<dbReference type="EMBL" id="CACVAU010000052">
    <property type="protein sequence ID" value="CAA6817569.1"/>
    <property type="molecule type" value="Genomic_DNA"/>
</dbReference>
<dbReference type="SMART" id="SM01133">
    <property type="entry name" value="DeoC"/>
    <property type="match status" value="1"/>
</dbReference>